<evidence type="ECO:0000259" key="2">
    <source>
        <dbReference type="Pfam" id="PF06791"/>
    </source>
</evidence>
<evidence type="ECO:0000313" key="3">
    <source>
        <dbReference type="EMBL" id="MBB5754630.1"/>
    </source>
</evidence>
<accession>A0A7W9FPS7</accession>
<sequence>MTGLAAIERAVRDVERAVSPLGAGLGRVEAGLVALGRASATAVPAVSRTAVALRDVGSTVAKIEKPAGLAAHEITNLGAQLTDIGVSLAGGQSPFLILAQQGTTVGAILGSRGLGSIIPAVGASIAELVNPTTIFLAAVTAAGYAAAYAFSSFGDQADDIETQLKRHAALVKDIQAAWGDAADGIDGYATKSAAELRVAASAQIEALRNQIGTLASDLANGFGTLEALGWTGKSRLRVAEEFAPFEAAIQRLREQAAAGRPDIEGFVRAIAEIADADPANTALRDVANQMFETARAARDVASRRDALQGFFDSVASGARSLANETAGAIDRLNDLLRIAPTVRARAEEAYRSGIASAKSAGERASVEASWLAFLDREAGQRMADTGGVPKSNPANDLRSDYGVPTKTATNAAEAARKRIEDVTDALARQTAALGLTAREQAQLDAVQRAGLKTFDRQAVSIMASAGALYDLQQQAKAAAAASDFFAGATYDALSGLILKGDSLNEVFSRLALSIADAALQASLLGSGPLAGLFGTSKASGGSGGLLSALFGGLFGGGATGGLFASGGYTGAGGRNEPAGIVHAGEYVFDAASVDRLGIGALDRLRAAARGGLSGYAAGGYVADGARHAPATISSPNAAAPAVVNITVDAPAGTAVDSTRQSRNNSGGTDVLVKLVDQRINRQLSNGATDGPMRARYGQRANRIVVT</sequence>
<dbReference type="AlphaFoldDB" id="A0A7W9FPS7"/>
<feature type="domain" description="Bacteriophage tail tape measure N-terminal" evidence="2">
    <location>
        <begin position="65"/>
        <end position="165"/>
    </location>
</feature>
<dbReference type="Proteomes" id="UP000523821">
    <property type="component" value="Unassembled WGS sequence"/>
</dbReference>
<name>A0A7W9FPS7_9HYPH</name>
<dbReference type="EMBL" id="JACHOO010000009">
    <property type="protein sequence ID" value="MBB5754630.1"/>
    <property type="molecule type" value="Genomic_DNA"/>
</dbReference>
<dbReference type="RefSeq" id="WP_183858068.1">
    <property type="nucleotide sequence ID" value="NZ_JACHOO010000009.1"/>
</dbReference>
<protein>
    <recommendedName>
        <fullName evidence="2">Bacteriophage tail tape measure N-terminal domain-containing protein</fullName>
    </recommendedName>
</protein>
<keyword evidence="4" id="KW-1185">Reference proteome</keyword>
<evidence type="ECO:0000256" key="1">
    <source>
        <dbReference type="SAM" id="MobiDB-lite"/>
    </source>
</evidence>
<organism evidence="3 4">
    <name type="scientific">Prosthecomicrobium pneumaticum</name>
    <dbReference type="NCBI Taxonomy" id="81895"/>
    <lineage>
        <taxon>Bacteria</taxon>
        <taxon>Pseudomonadati</taxon>
        <taxon>Pseudomonadota</taxon>
        <taxon>Alphaproteobacteria</taxon>
        <taxon>Hyphomicrobiales</taxon>
        <taxon>Kaistiaceae</taxon>
        <taxon>Prosthecomicrobium</taxon>
    </lineage>
</organism>
<gene>
    <name evidence="3" type="ORF">GGQ63_003718</name>
</gene>
<comment type="caution">
    <text evidence="3">The sequence shown here is derived from an EMBL/GenBank/DDBJ whole genome shotgun (WGS) entry which is preliminary data.</text>
</comment>
<dbReference type="InterPro" id="IPR009628">
    <property type="entry name" value="Phage_tape_measure_N"/>
</dbReference>
<dbReference type="Pfam" id="PF06791">
    <property type="entry name" value="TMP_2"/>
    <property type="match status" value="1"/>
</dbReference>
<proteinExistence type="predicted"/>
<feature type="region of interest" description="Disordered" evidence="1">
    <location>
        <begin position="382"/>
        <end position="403"/>
    </location>
</feature>
<evidence type="ECO:0000313" key="4">
    <source>
        <dbReference type="Proteomes" id="UP000523821"/>
    </source>
</evidence>
<reference evidence="3 4" key="1">
    <citation type="submission" date="2020-08" db="EMBL/GenBank/DDBJ databases">
        <title>Genomic Encyclopedia of Type Strains, Phase IV (KMG-IV): sequencing the most valuable type-strain genomes for metagenomic binning, comparative biology and taxonomic classification.</title>
        <authorList>
            <person name="Goeker M."/>
        </authorList>
    </citation>
    <scope>NUCLEOTIDE SEQUENCE [LARGE SCALE GENOMIC DNA]</scope>
    <source>
        <strain evidence="3 4">DSM 16268</strain>
    </source>
</reference>